<dbReference type="AlphaFoldDB" id="A0A7C1SND2"/>
<evidence type="ECO:0000256" key="5">
    <source>
        <dbReference type="HAMAP-Rule" id="MF_00340"/>
    </source>
</evidence>
<accession>A0A7C1SND2</accession>
<dbReference type="Pfam" id="PF01783">
    <property type="entry name" value="Ribosomal_L32p"/>
    <property type="match status" value="1"/>
</dbReference>
<protein>
    <recommendedName>
        <fullName evidence="4 5">Large ribosomal subunit protein bL32</fullName>
    </recommendedName>
</protein>
<feature type="region of interest" description="Disordered" evidence="6">
    <location>
        <begin position="1"/>
        <end position="23"/>
    </location>
</feature>
<proteinExistence type="inferred from homology"/>
<gene>
    <name evidence="5 7" type="primary">rpmF</name>
    <name evidence="7" type="ORF">ENI09_00290</name>
</gene>
<dbReference type="GO" id="GO:0003735">
    <property type="term" value="F:structural constituent of ribosome"/>
    <property type="evidence" value="ECO:0007669"/>
    <property type="project" value="InterPro"/>
</dbReference>
<evidence type="ECO:0000256" key="6">
    <source>
        <dbReference type="SAM" id="MobiDB-lite"/>
    </source>
</evidence>
<dbReference type="Proteomes" id="UP000885744">
    <property type="component" value="Unassembled WGS sequence"/>
</dbReference>
<reference evidence="7" key="1">
    <citation type="journal article" date="2020" name="mSystems">
        <title>Genome- and Community-Level Interaction Insights into Carbon Utilization and Element Cycling Functions of Hydrothermarchaeota in Hydrothermal Sediment.</title>
        <authorList>
            <person name="Zhou Z."/>
            <person name="Liu Y."/>
            <person name="Xu W."/>
            <person name="Pan J."/>
            <person name="Luo Z.H."/>
            <person name="Li M."/>
        </authorList>
    </citation>
    <scope>NUCLEOTIDE SEQUENCE [LARGE SCALE GENOMIC DNA]</scope>
    <source>
        <strain evidence="7">HyVt-365</strain>
    </source>
</reference>
<organism evidence="7">
    <name type="scientific">candidate division WWE3 bacterium</name>
    <dbReference type="NCBI Taxonomy" id="2053526"/>
    <lineage>
        <taxon>Bacteria</taxon>
        <taxon>Katanobacteria</taxon>
    </lineage>
</organism>
<evidence type="ECO:0000256" key="2">
    <source>
        <dbReference type="ARBA" id="ARBA00022980"/>
    </source>
</evidence>
<dbReference type="GO" id="GO:0015934">
    <property type="term" value="C:large ribosomal subunit"/>
    <property type="evidence" value="ECO:0007669"/>
    <property type="project" value="InterPro"/>
</dbReference>
<feature type="compositionally biased region" description="Basic residues" evidence="6">
    <location>
        <begin position="1"/>
        <end position="19"/>
    </location>
</feature>
<dbReference type="NCBIfam" id="TIGR01031">
    <property type="entry name" value="rpmF_bact"/>
    <property type="match status" value="1"/>
</dbReference>
<sequence>MAVPKRKHSYGRKRRKVNPKRVSAQATVKCRHCGAQKLGHRACPECGEK</sequence>
<dbReference type="InterPro" id="IPR002677">
    <property type="entry name" value="Ribosomal_bL32"/>
</dbReference>
<name>A0A7C1SND2_UNCKA</name>
<keyword evidence="2 5" id="KW-0689">Ribosomal protein</keyword>
<dbReference type="SUPFAM" id="SSF57829">
    <property type="entry name" value="Zn-binding ribosomal proteins"/>
    <property type="match status" value="1"/>
</dbReference>
<evidence type="ECO:0000256" key="4">
    <source>
        <dbReference type="ARBA" id="ARBA00035178"/>
    </source>
</evidence>
<evidence type="ECO:0000256" key="3">
    <source>
        <dbReference type="ARBA" id="ARBA00023274"/>
    </source>
</evidence>
<dbReference type="HAMAP" id="MF_00340">
    <property type="entry name" value="Ribosomal_bL32"/>
    <property type="match status" value="1"/>
</dbReference>
<keyword evidence="3 5" id="KW-0687">Ribonucleoprotein</keyword>
<evidence type="ECO:0000256" key="1">
    <source>
        <dbReference type="ARBA" id="ARBA00008560"/>
    </source>
</evidence>
<comment type="similarity">
    <text evidence="1 5">Belongs to the bacterial ribosomal protein bL32 family.</text>
</comment>
<dbReference type="InterPro" id="IPR011332">
    <property type="entry name" value="Ribosomal_zn-bd"/>
</dbReference>
<dbReference type="GO" id="GO:0006412">
    <property type="term" value="P:translation"/>
    <property type="evidence" value="ECO:0007669"/>
    <property type="project" value="UniProtKB-UniRule"/>
</dbReference>
<dbReference type="EMBL" id="DRHH01000010">
    <property type="protein sequence ID" value="HEB13837.1"/>
    <property type="molecule type" value="Genomic_DNA"/>
</dbReference>
<evidence type="ECO:0000313" key="7">
    <source>
        <dbReference type="EMBL" id="HEB13837.1"/>
    </source>
</evidence>
<comment type="caution">
    <text evidence="7">The sequence shown here is derived from an EMBL/GenBank/DDBJ whole genome shotgun (WGS) entry which is preliminary data.</text>
</comment>